<reference evidence="2" key="2">
    <citation type="submission" date="2018-05" db="EMBL/GenBank/DDBJ databases">
        <title>OpunRS2 (Oryza punctata Reference Sequence Version 2).</title>
        <authorList>
            <person name="Zhang J."/>
            <person name="Kudrna D."/>
            <person name="Lee S."/>
            <person name="Talag J."/>
            <person name="Welchert J."/>
            <person name="Wing R.A."/>
        </authorList>
    </citation>
    <scope>NUCLEOTIDE SEQUENCE [LARGE SCALE GENOMIC DNA]</scope>
</reference>
<proteinExistence type="predicted"/>
<dbReference type="GO" id="GO:0031047">
    <property type="term" value="P:regulatory ncRNA-mediated gene silencing"/>
    <property type="evidence" value="ECO:0007669"/>
    <property type="project" value="InterPro"/>
</dbReference>
<dbReference type="Gene3D" id="3.30.70.2890">
    <property type="entry name" value="XS domain"/>
    <property type="match status" value="1"/>
</dbReference>
<dbReference type="InterPro" id="IPR038588">
    <property type="entry name" value="XS_domain_sf"/>
</dbReference>
<reference evidence="2" key="1">
    <citation type="submission" date="2015-04" db="UniProtKB">
        <authorList>
            <consortium name="EnsemblPlants"/>
        </authorList>
    </citation>
    <scope>IDENTIFICATION</scope>
</reference>
<dbReference type="InterPro" id="IPR005380">
    <property type="entry name" value="XS_domain"/>
</dbReference>
<evidence type="ECO:0000313" key="3">
    <source>
        <dbReference type="Proteomes" id="UP000026962"/>
    </source>
</evidence>
<sequence length="138" mass="14382">MSSDIGMADAETPNAGGGELLVWPWTGILAMATDDDATADAVSTLAFHAQQHFAGVPTTALQEAAAADGHGHHHHFLVLHFGKSWAGLRDAMSLPSGFPGAGKREWRRRGEGATSDAVYGWPPGRMTCAAATVWTGGS</sequence>
<protein>
    <recommendedName>
        <fullName evidence="1">XS domain-containing protein</fullName>
    </recommendedName>
</protein>
<accession>A0A0E0JE05</accession>
<feature type="domain" description="XS" evidence="1">
    <location>
        <begin position="19"/>
        <end position="121"/>
    </location>
</feature>
<dbReference type="STRING" id="4537.A0A0E0JE05"/>
<dbReference type="Proteomes" id="UP000026962">
    <property type="component" value="Chromosome 1"/>
</dbReference>
<dbReference type="Gramene" id="OPUNC01G02690.1">
    <property type="protein sequence ID" value="OPUNC01G02690.1"/>
    <property type="gene ID" value="OPUNC01G02690"/>
</dbReference>
<dbReference type="EnsemblPlants" id="OPUNC01G02690.1">
    <property type="protein sequence ID" value="OPUNC01G02690.1"/>
    <property type="gene ID" value="OPUNC01G02690"/>
</dbReference>
<dbReference type="Pfam" id="PF03468">
    <property type="entry name" value="XS"/>
    <property type="match status" value="1"/>
</dbReference>
<evidence type="ECO:0000259" key="1">
    <source>
        <dbReference type="Pfam" id="PF03468"/>
    </source>
</evidence>
<dbReference type="AlphaFoldDB" id="A0A0E0JE05"/>
<organism evidence="2">
    <name type="scientific">Oryza punctata</name>
    <name type="common">Red rice</name>
    <dbReference type="NCBI Taxonomy" id="4537"/>
    <lineage>
        <taxon>Eukaryota</taxon>
        <taxon>Viridiplantae</taxon>
        <taxon>Streptophyta</taxon>
        <taxon>Embryophyta</taxon>
        <taxon>Tracheophyta</taxon>
        <taxon>Spermatophyta</taxon>
        <taxon>Magnoliopsida</taxon>
        <taxon>Liliopsida</taxon>
        <taxon>Poales</taxon>
        <taxon>Poaceae</taxon>
        <taxon>BOP clade</taxon>
        <taxon>Oryzoideae</taxon>
        <taxon>Oryzeae</taxon>
        <taxon>Oryzinae</taxon>
        <taxon>Oryza</taxon>
    </lineage>
</organism>
<dbReference type="HOGENOM" id="CLU_1858493_0_0_1"/>
<evidence type="ECO:0000313" key="2">
    <source>
        <dbReference type="EnsemblPlants" id="OPUNC01G02690.1"/>
    </source>
</evidence>
<keyword evidence="3" id="KW-1185">Reference proteome</keyword>
<name>A0A0E0JE05_ORYPU</name>